<reference evidence="9 10" key="1">
    <citation type="submission" date="2019-04" db="EMBL/GenBank/DDBJ databases">
        <title>Friends and foes A comparative genomics study of 23 Aspergillus species from section Flavi.</title>
        <authorList>
            <consortium name="DOE Joint Genome Institute"/>
            <person name="Kjaerbolling I."/>
            <person name="Vesth T."/>
            <person name="Frisvad J.C."/>
            <person name="Nybo J.L."/>
            <person name="Theobald S."/>
            <person name="Kildgaard S."/>
            <person name="Isbrandt T."/>
            <person name="Kuo A."/>
            <person name="Sato A."/>
            <person name="Lyhne E.K."/>
            <person name="Kogle M.E."/>
            <person name="Wiebenga A."/>
            <person name="Kun R.S."/>
            <person name="Lubbers R.J."/>
            <person name="Makela M.R."/>
            <person name="Barry K."/>
            <person name="Chovatia M."/>
            <person name="Clum A."/>
            <person name="Daum C."/>
            <person name="Haridas S."/>
            <person name="He G."/>
            <person name="LaButti K."/>
            <person name="Lipzen A."/>
            <person name="Mondo S."/>
            <person name="Riley R."/>
            <person name="Salamov A."/>
            <person name="Simmons B.A."/>
            <person name="Magnuson J.K."/>
            <person name="Henrissat B."/>
            <person name="Mortensen U.H."/>
            <person name="Larsen T.O."/>
            <person name="Devries R.P."/>
            <person name="Grigoriev I.V."/>
            <person name="Machida M."/>
            <person name="Baker S.E."/>
            <person name="Andersen M.R."/>
        </authorList>
    </citation>
    <scope>NUCLEOTIDE SEQUENCE [LARGE SCALE GENOMIC DNA]</scope>
    <source>
        <strain evidence="9 10">IBT 18842</strain>
    </source>
</reference>
<keyword evidence="3 7" id="KW-0812">Transmembrane</keyword>
<dbReference type="Gene3D" id="1.20.1250.20">
    <property type="entry name" value="MFS general substrate transporter like domains"/>
    <property type="match status" value="1"/>
</dbReference>
<feature type="transmembrane region" description="Helical" evidence="7">
    <location>
        <begin position="172"/>
        <end position="191"/>
    </location>
</feature>
<dbReference type="Pfam" id="PF07690">
    <property type="entry name" value="MFS_1"/>
    <property type="match status" value="1"/>
</dbReference>
<feature type="domain" description="Major facilitator superfamily (MFS) profile" evidence="8">
    <location>
        <begin position="48"/>
        <end position="493"/>
    </location>
</feature>
<keyword evidence="2" id="KW-0813">Transport</keyword>
<evidence type="ECO:0000313" key="10">
    <source>
        <dbReference type="Proteomes" id="UP000325780"/>
    </source>
</evidence>
<protein>
    <submittedName>
        <fullName evidence="9">Major facilitator superfamily domain-containing protein</fullName>
    </submittedName>
</protein>
<sequence length="504" mass="54469">MGPTEPKSVTSTKDAQDAASCKDAPTGTSDEQPQTPYSVLSERERIFTICISSMTTFLTPVAANMYLTALGPLARDMHVSDYKISLTITIFKIVEAIAPLLPAGYSDRNGRRPLVLASISIYFASNIGLALQDNYAALFVLRCLQAFGSSSLSPLSFATVADLVPRAERGRYMFYSMLGMTVGPAIGPILGGVLTQYLGWRSIFWFLTISAGVLICAILLFLRETCRAVVGNGSVPPQSWNRTILQIIRPNNQALSQHESQATATRPRLGIIATLLIVLERHVSLLAISSAVSFGGTTAILTTLPILLERKYGLNSLQIGLCFLTFTLGAIACRWNTGILVDRNYKRHARMIGANLQSNQELPVDQRLFPIEKVRLELTLPFLYLACLSIIAYGWLMEFDVHLAAPLIVLFVLGNASSGTINCINNLAVDLNPHRPAATIASMNTAKHLTAAGAVAAAVPLIDAIGIGWTATLVAALCGLVSLTLWVLYAKGQGWRQKGVSEQD</sequence>
<dbReference type="EMBL" id="ML742048">
    <property type="protein sequence ID" value="KAE8152783.1"/>
    <property type="molecule type" value="Genomic_DNA"/>
</dbReference>
<feature type="transmembrane region" description="Helical" evidence="7">
    <location>
        <begin position="285"/>
        <end position="306"/>
    </location>
</feature>
<dbReference type="AlphaFoldDB" id="A0A5N6U2C3"/>
<dbReference type="OrthoDB" id="2441642at2759"/>
<feature type="transmembrane region" description="Helical" evidence="7">
    <location>
        <begin position="46"/>
        <end position="67"/>
    </location>
</feature>
<feature type="transmembrane region" description="Helical" evidence="7">
    <location>
        <begin position="82"/>
        <end position="101"/>
    </location>
</feature>
<evidence type="ECO:0000256" key="3">
    <source>
        <dbReference type="ARBA" id="ARBA00022692"/>
    </source>
</evidence>
<feature type="transmembrane region" description="Helical" evidence="7">
    <location>
        <begin position="468"/>
        <end position="489"/>
    </location>
</feature>
<dbReference type="PROSITE" id="PS50850">
    <property type="entry name" value="MFS"/>
    <property type="match status" value="1"/>
</dbReference>
<feature type="transmembrane region" description="Helical" evidence="7">
    <location>
        <begin position="318"/>
        <end position="341"/>
    </location>
</feature>
<evidence type="ECO:0000256" key="5">
    <source>
        <dbReference type="ARBA" id="ARBA00023136"/>
    </source>
</evidence>
<dbReference type="InterPro" id="IPR036259">
    <property type="entry name" value="MFS_trans_sf"/>
</dbReference>
<evidence type="ECO:0000256" key="4">
    <source>
        <dbReference type="ARBA" id="ARBA00022989"/>
    </source>
</evidence>
<evidence type="ECO:0000259" key="8">
    <source>
        <dbReference type="PROSITE" id="PS50850"/>
    </source>
</evidence>
<evidence type="ECO:0000256" key="6">
    <source>
        <dbReference type="SAM" id="MobiDB-lite"/>
    </source>
</evidence>
<feature type="transmembrane region" description="Helical" evidence="7">
    <location>
        <begin position="403"/>
        <end position="424"/>
    </location>
</feature>
<dbReference type="Proteomes" id="UP000325780">
    <property type="component" value="Unassembled WGS sequence"/>
</dbReference>
<dbReference type="InterPro" id="IPR020846">
    <property type="entry name" value="MFS_dom"/>
</dbReference>
<feature type="transmembrane region" description="Helical" evidence="7">
    <location>
        <begin position="113"/>
        <end position="131"/>
    </location>
</feature>
<evidence type="ECO:0000256" key="2">
    <source>
        <dbReference type="ARBA" id="ARBA00022448"/>
    </source>
</evidence>
<keyword evidence="5 7" id="KW-0472">Membrane</keyword>
<feature type="transmembrane region" description="Helical" evidence="7">
    <location>
        <begin position="445"/>
        <end position="462"/>
    </location>
</feature>
<feature type="region of interest" description="Disordered" evidence="6">
    <location>
        <begin position="1"/>
        <end position="37"/>
    </location>
</feature>
<feature type="transmembrane region" description="Helical" evidence="7">
    <location>
        <begin position="203"/>
        <end position="222"/>
    </location>
</feature>
<dbReference type="PANTHER" id="PTHR23502:SF51">
    <property type="entry name" value="QUINIDINE RESISTANCE PROTEIN 1-RELATED"/>
    <property type="match status" value="1"/>
</dbReference>
<comment type="subcellular location">
    <subcellularLocation>
        <location evidence="1">Membrane</location>
        <topology evidence="1">Multi-pass membrane protein</topology>
    </subcellularLocation>
</comment>
<gene>
    <name evidence="9" type="ORF">BDV25DRAFT_137590</name>
</gene>
<dbReference type="GO" id="GO:0005886">
    <property type="term" value="C:plasma membrane"/>
    <property type="evidence" value="ECO:0007669"/>
    <property type="project" value="TreeGrafter"/>
</dbReference>
<dbReference type="Gene3D" id="1.20.1720.10">
    <property type="entry name" value="Multidrug resistance protein D"/>
    <property type="match status" value="1"/>
</dbReference>
<evidence type="ECO:0000313" key="9">
    <source>
        <dbReference type="EMBL" id="KAE8152783.1"/>
    </source>
</evidence>
<dbReference type="PANTHER" id="PTHR23502">
    <property type="entry name" value="MAJOR FACILITATOR SUPERFAMILY"/>
    <property type="match status" value="1"/>
</dbReference>
<dbReference type="InterPro" id="IPR011701">
    <property type="entry name" value="MFS"/>
</dbReference>
<name>A0A5N6U2C3_ASPAV</name>
<evidence type="ECO:0000256" key="7">
    <source>
        <dbReference type="SAM" id="Phobius"/>
    </source>
</evidence>
<accession>A0A5N6U2C3</accession>
<feature type="compositionally biased region" description="Polar residues" evidence="6">
    <location>
        <begin position="26"/>
        <end position="37"/>
    </location>
</feature>
<keyword evidence="10" id="KW-1185">Reference proteome</keyword>
<feature type="transmembrane region" description="Helical" evidence="7">
    <location>
        <begin position="137"/>
        <end position="160"/>
    </location>
</feature>
<organism evidence="9 10">
    <name type="scientific">Aspergillus avenaceus</name>
    <dbReference type="NCBI Taxonomy" id="36643"/>
    <lineage>
        <taxon>Eukaryota</taxon>
        <taxon>Fungi</taxon>
        <taxon>Dikarya</taxon>
        <taxon>Ascomycota</taxon>
        <taxon>Pezizomycotina</taxon>
        <taxon>Eurotiomycetes</taxon>
        <taxon>Eurotiomycetidae</taxon>
        <taxon>Eurotiales</taxon>
        <taxon>Aspergillaceae</taxon>
        <taxon>Aspergillus</taxon>
        <taxon>Aspergillus subgen. Circumdati</taxon>
    </lineage>
</organism>
<evidence type="ECO:0000256" key="1">
    <source>
        <dbReference type="ARBA" id="ARBA00004141"/>
    </source>
</evidence>
<keyword evidence="4 7" id="KW-1133">Transmembrane helix</keyword>
<proteinExistence type="predicted"/>
<feature type="transmembrane region" description="Helical" evidence="7">
    <location>
        <begin position="376"/>
        <end position="397"/>
    </location>
</feature>
<dbReference type="GO" id="GO:0022857">
    <property type="term" value="F:transmembrane transporter activity"/>
    <property type="evidence" value="ECO:0007669"/>
    <property type="project" value="InterPro"/>
</dbReference>
<dbReference type="SUPFAM" id="SSF103473">
    <property type="entry name" value="MFS general substrate transporter"/>
    <property type="match status" value="1"/>
</dbReference>
<dbReference type="FunFam" id="1.20.1250.20:FF:000172">
    <property type="entry name" value="MFS multidrug resistance transporter"/>
    <property type="match status" value="1"/>
</dbReference>